<evidence type="ECO:0000256" key="1">
    <source>
        <dbReference type="SAM" id="MobiDB-lite"/>
    </source>
</evidence>
<keyword evidence="5" id="KW-1185">Reference proteome</keyword>
<dbReference type="InterPro" id="IPR001932">
    <property type="entry name" value="PPM-type_phosphatase-like_dom"/>
</dbReference>
<accession>A0ABT5C4F8</accession>
<dbReference type="Proteomes" id="UP001217485">
    <property type="component" value="Unassembled WGS sequence"/>
</dbReference>
<keyword evidence="2" id="KW-0812">Transmembrane</keyword>
<feature type="domain" description="PPM-type phosphatase" evidence="3">
    <location>
        <begin position="188"/>
        <end position="423"/>
    </location>
</feature>
<dbReference type="SUPFAM" id="SSF81606">
    <property type="entry name" value="PP2C-like"/>
    <property type="match status" value="1"/>
</dbReference>
<dbReference type="EMBL" id="JAQNDK010000003">
    <property type="protein sequence ID" value="MDC0681302.1"/>
    <property type="molecule type" value="Genomic_DNA"/>
</dbReference>
<dbReference type="CDD" id="cd00143">
    <property type="entry name" value="PP2Cc"/>
    <property type="match status" value="1"/>
</dbReference>
<dbReference type="Gene3D" id="3.60.40.10">
    <property type="entry name" value="PPM-type phosphatase domain"/>
    <property type="match status" value="1"/>
</dbReference>
<dbReference type="SMART" id="SM00332">
    <property type="entry name" value="PP2Cc"/>
    <property type="match status" value="1"/>
</dbReference>
<reference evidence="4 5" key="1">
    <citation type="submission" date="2023-01" db="EMBL/GenBank/DDBJ databases">
        <title>Minimal conservation of predation-associated metabolite biosynthetic gene clusters underscores biosynthetic potential of Myxococcota including descriptions for ten novel species: Archangium lansinium sp. nov., Myxococcus landrumus sp. nov., Nannocystis bai.</title>
        <authorList>
            <person name="Ahearne A."/>
            <person name="Stevens C."/>
            <person name="Dowd S."/>
        </authorList>
    </citation>
    <scope>NUCLEOTIDE SEQUENCE [LARGE SCALE GENOMIC DNA]</scope>
    <source>
        <strain evidence="4 5">WIWO2</strain>
    </source>
</reference>
<feature type="transmembrane region" description="Helical" evidence="2">
    <location>
        <begin position="6"/>
        <end position="22"/>
    </location>
</feature>
<sequence length="445" mass="47238">MADLAAALVMGIALLGLIYWYFRSNNGDRARPRAATTLTQGGPGAQALDEGEGELEDSTTRTGAAGLRGGTPASESAHAKTTGSHGRAERISSADWKRSNGSSRRDDDDDAFDDDDDDLTLITLAPPEVLQSTIKRASIPSYGGDDDDDDDDDDGHEREEPSAVPIIYDDEAAVDEPTSSSPLLLISAVGQTDPGQKRKKNEDCYLCLDEHYLFAVADGMGGHAGGDVASRLAVDTIARAFKDQSFVESDEESPYPDVPRRGSELAVAIQQANQAIYERAHAERSLTGMGTTLVSARFSPNKQRLYIGHVGDSRCYRLRDNELTQLTTDHTMGAAGITGPMANHLSRAIGISPAVKVDLIIARPHPGDVYLLCSDGLSKMTSHEAIRDILLAEPDPEKASQALIEKANAGGGRDNITVILVRVSDPKDLARLASRAGASAGASAG</sequence>
<feature type="region of interest" description="Disordered" evidence="1">
    <location>
        <begin position="33"/>
        <end position="113"/>
    </location>
</feature>
<keyword evidence="2" id="KW-0472">Membrane</keyword>
<dbReference type="InterPro" id="IPR015655">
    <property type="entry name" value="PP2C"/>
</dbReference>
<dbReference type="InterPro" id="IPR036457">
    <property type="entry name" value="PPM-type-like_dom_sf"/>
</dbReference>
<dbReference type="PROSITE" id="PS51746">
    <property type="entry name" value="PPM_2"/>
    <property type="match status" value="1"/>
</dbReference>
<evidence type="ECO:0000313" key="4">
    <source>
        <dbReference type="EMBL" id="MDC0681302.1"/>
    </source>
</evidence>
<dbReference type="Pfam" id="PF13672">
    <property type="entry name" value="PP2C_2"/>
    <property type="match status" value="1"/>
</dbReference>
<proteinExistence type="predicted"/>
<evidence type="ECO:0000313" key="5">
    <source>
        <dbReference type="Proteomes" id="UP001217485"/>
    </source>
</evidence>
<name>A0ABT5C4F8_9BACT</name>
<gene>
    <name evidence="4" type="ORF">POL72_26415</name>
</gene>
<protein>
    <submittedName>
        <fullName evidence="4">Protein phosphatase 2C domain-containing protein</fullName>
    </submittedName>
</protein>
<dbReference type="SMART" id="SM00331">
    <property type="entry name" value="PP2C_SIG"/>
    <property type="match status" value="1"/>
</dbReference>
<keyword evidence="2" id="KW-1133">Transmembrane helix</keyword>
<feature type="compositionally biased region" description="Acidic residues" evidence="1">
    <location>
        <begin position="144"/>
        <end position="154"/>
    </location>
</feature>
<organism evidence="4 5">
    <name type="scientific">Sorangium atrum</name>
    <dbReference type="NCBI Taxonomy" id="2995308"/>
    <lineage>
        <taxon>Bacteria</taxon>
        <taxon>Pseudomonadati</taxon>
        <taxon>Myxococcota</taxon>
        <taxon>Polyangia</taxon>
        <taxon>Polyangiales</taxon>
        <taxon>Polyangiaceae</taxon>
        <taxon>Sorangium</taxon>
    </lineage>
</organism>
<dbReference type="RefSeq" id="WP_272098343.1">
    <property type="nucleotide sequence ID" value="NZ_JAQNDK010000003.1"/>
</dbReference>
<dbReference type="PANTHER" id="PTHR47992">
    <property type="entry name" value="PROTEIN PHOSPHATASE"/>
    <property type="match status" value="1"/>
</dbReference>
<evidence type="ECO:0000259" key="3">
    <source>
        <dbReference type="PROSITE" id="PS51746"/>
    </source>
</evidence>
<comment type="caution">
    <text evidence="4">The sequence shown here is derived from an EMBL/GenBank/DDBJ whole genome shotgun (WGS) entry which is preliminary data.</text>
</comment>
<feature type="region of interest" description="Disordered" evidence="1">
    <location>
        <begin position="131"/>
        <end position="179"/>
    </location>
</feature>
<evidence type="ECO:0000256" key="2">
    <source>
        <dbReference type="SAM" id="Phobius"/>
    </source>
</evidence>
<feature type="compositionally biased region" description="Basic and acidic residues" evidence="1">
    <location>
        <begin position="86"/>
        <end position="106"/>
    </location>
</feature>